<evidence type="ECO:0000256" key="1">
    <source>
        <dbReference type="ARBA" id="ARBA00002714"/>
    </source>
</evidence>
<dbReference type="EC" id="6.3.2.17" evidence="6"/>
<name>A0ABU9D4R7_9PROT</name>
<evidence type="ECO:0000256" key="18">
    <source>
        <dbReference type="ARBA" id="ARBA00047808"/>
    </source>
</evidence>
<evidence type="ECO:0000313" key="23">
    <source>
        <dbReference type="EMBL" id="MEK8088301.1"/>
    </source>
</evidence>
<evidence type="ECO:0000256" key="10">
    <source>
        <dbReference type="ARBA" id="ARBA00022741"/>
    </source>
</evidence>
<comment type="catalytic activity">
    <reaction evidence="20">
        <text>7,8-dihydropteroate + L-glutamate + ATP = 7,8-dihydrofolate + ADP + phosphate + H(+)</text>
        <dbReference type="Rhea" id="RHEA:23584"/>
        <dbReference type="ChEBI" id="CHEBI:15378"/>
        <dbReference type="ChEBI" id="CHEBI:17839"/>
        <dbReference type="ChEBI" id="CHEBI:29985"/>
        <dbReference type="ChEBI" id="CHEBI:30616"/>
        <dbReference type="ChEBI" id="CHEBI:43474"/>
        <dbReference type="ChEBI" id="CHEBI:57451"/>
        <dbReference type="ChEBI" id="CHEBI:456216"/>
        <dbReference type="EC" id="6.3.2.12"/>
    </reaction>
</comment>
<dbReference type="InterPro" id="IPR001645">
    <property type="entry name" value="Folylpolyglutamate_synth"/>
</dbReference>
<dbReference type="Gene3D" id="3.90.190.20">
    <property type="entry name" value="Mur ligase, C-terminal domain"/>
    <property type="match status" value="1"/>
</dbReference>
<dbReference type="SUPFAM" id="SSF53244">
    <property type="entry name" value="MurD-like peptide ligases, peptide-binding domain"/>
    <property type="match status" value="1"/>
</dbReference>
<dbReference type="Gene3D" id="3.40.1190.10">
    <property type="entry name" value="Mur-like, catalytic domain"/>
    <property type="match status" value="1"/>
</dbReference>
<comment type="catalytic activity">
    <reaction evidence="19">
        <text>(6R)-5,10-methylenetetrahydrofolyl-(gamma-L-Glu)(n) + L-glutamate + ATP = (6R)-5,10-methylenetetrahydrofolyl-(gamma-L-Glu)(n+1) + ADP + phosphate + H(+)</text>
        <dbReference type="Rhea" id="RHEA:51912"/>
        <dbReference type="Rhea" id="RHEA-COMP:13257"/>
        <dbReference type="Rhea" id="RHEA-COMP:13258"/>
        <dbReference type="ChEBI" id="CHEBI:15378"/>
        <dbReference type="ChEBI" id="CHEBI:29985"/>
        <dbReference type="ChEBI" id="CHEBI:30616"/>
        <dbReference type="ChEBI" id="CHEBI:43474"/>
        <dbReference type="ChEBI" id="CHEBI:136572"/>
        <dbReference type="ChEBI" id="CHEBI:456216"/>
        <dbReference type="EC" id="6.3.2.17"/>
    </reaction>
</comment>
<dbReference type="NCBIfam" id="TIGR01499">
    <property type="entry name" value="folC"/>
    <property type="match status" value="1"/>
</dbReference>
<keyword evidence="9" id="KW-0479">Metal-binding</keyword>
<feature type="domain" description="Mur ligase C-terminal" evidence="22">
    <location>
        <begin position="288"/>
        <end position="411"/>
    </location>
</feature>
<dbReference type="PIRSF" id="PIRSF001563">
    <property type="entry name" value="Folylpolyglu_synth"/>
    <property type="match status" value="1"/>
</dbReference>
<comment type="similarity">
    <text evidence="4 21">Belongs to the folylpolyglutamate synthase family.</text>
</comment>
<reference evidence="23 24" key="1">
    <citation type="submission" date="2024-04" db="EMBL/GenBank/DDBJ databases">
        <authorList>
            <person name="Abashina T."/>
            <person name="Shaikin A."/>
        </authorList>
    </citation>
    <scope>NUCLEOTIDE SEQUENCE [LARGE SCALE GENOMIC DNA]</scope>
    <source>
        <strain evidence="23 24">AAFK</strain>
    </source>
</reference>
<dbReference type="Proteomes" id="UP001446205">
    <property type="component" value="Unassembled WGS sequence"/>
</dbReference>
<keyword evidence="24" id="KW-1185">Reference proteome</keyword>
<evidence type="ECO:0000256" key="12">
    <source>
        <dbReference type="ARBA" id="ARBA00022842"/>
    </source>
</evidence>
<evidence type="ECO:0000256" key="9">
    <source>
        <dbReference type="ARBA" id="ARBA00022723"/>
    </source>
</evidence>
<proteinExistence type="inferred from homology"/>
<dbReference type="InterPro" id="IPR036615">
    <property type="entry name" value="Mur_ligase_C_dom_sf"/>
</dbReference>
<evidence type="ECO:0000256" key="2">
    <source>
        <dbReference type="ARBA" id="ARBA00004799"/>
    </source>
</evidence>
<dbReference type="GO" id="GO:0008841">
    <property type="term" value="F:dihydrofolate synthase activity"/>
    <property type="evidence" value="ECO:0007669"/>
    <property type="project" value="UniProtKB-EC"/>
</dbReference>
<evidence type="ECO:0000256" key="15">
    <source>
        <dbReference type="ARBA" id="ARBA00030592"/>
    </source>
</evidence>
<keyword evidence="13" id="KW-0289">Folate biosynthesis</keyword>
<keyword evidence="10 21" id="KW-0547">Nucleotide-binding</keyword>
<evidence type="ECO:0000259" key="22">
    <source>
        <dbReference type="Pfam" id="PF02875"/>
    </source>
</evidence>
<evidence type="ECO:0000256" key="8">
    <source>
        <dbReference type="ARBA" id="ARBA00022598"/>
    </source>
</evidence>
<evidence type="ECO:0000256" key="17">
    <source>
        <dbReference type="ARBA" id="ARBA00047493"/>
    </source>
</evidence>
<evidence type="ECO:0000256" key="14">
    <source>
        <dbReference type="ARBA" id="ARBA00030048"/>
    </source>
</evidence>
<evidence type="ECO:0000313" key="24">
    <source>
        <dbReference type="Proteomes" id="UP001446205"/>
    </source>
</evidence>
<evidence type="ECO:0000256" key="21">
    <source>
        <dbReference type="PIRNR" id="PIRNR001563"/>
    </source>
</evidence>
<evidence type="ECO:0000256" key="6">
    <source>
        <dbReference type="ARBA" id="ARBA00013025"/>
    </source>
</evidence>
<comment type="function">
    <text evidence="1">Functions in two distinct reactions of the de novo folate biosynthetic pathway. Catalyzes the addition of a glutamate residue to dihydropteroate (7,8-dihydropteroate or H2Pte) to form dihydrofolate (7,8-dihydrofolate monoglutamate or H2Pte-Glu). Also catalyzes successive additions of L-glutamate to tetrahydrofolate or 10-formyltetrahydrofolate or 5,10-methylenetetrahydrofolate, leading to folylpolyglutamate derivatives.</text>
</comment>
<accession>A0ABU9D4R7</accession>
<dbReference type="InterPro" id="IPR004101">
    <property type="entry name" value="Mur_ligase_C"/>
</dbReference>
<dbReference type="EC" id="6.3.2.12" evidence="5"/>
<comment type="pathway">
    <text evidence="2">Cofactor biosynthesis; tetrahydrofolate biosynthesis; 7,8-dihydrofolate from 2-amino-4-hydroxy-6-hydroxymethyl-7,8-dihydropteridine diphosphate and 4-aminobenzoate: step 2/2.</text>
</comment>
<keyword evidence="12" id="KW-0460">Magnesium</keyword>
<evidence type="ECO:0000256" key="19">
    <source>
        <dbReference type="ARBA" id="ARBA00049035"/>
    </source>
</evidence>
<protein>
    <recommendedName>
        <fullName evidence="7">Dihydrofolate synthase/folylpolyglutamate synthase</fullName>
        <ecNumber evidence="5">6.3.2.12</ecNumber>
        <ecNumber evidence="6">6.3.2.17</ecNumber>
    </recommendedName>
    <alternativeName>
        <fullName evidence="16">Folylpoly-gamma-glutamate synthetase-dihydrofolate synthetase</fullName>
    </alternativeName>
    <alternativeName>
        <fullName evidence="14">Folylpolyglutamate synthetase</fullName>
    </alternativeName>
    <alternativeName>
        <fullName evidence="15">Tetrahydrofolylpolyglutamate synthase</fullName>
    </alternativeName>
</protein>
<dbReference type="NCBIfam" id="NF008101">
    <property type="entry name" value="PRK10846.1"/>
    <property type="match status" value="1"/>
</dbReference>
<dbReference type="RefSeq" id="WP_341369367.1">
    <property type="nucleotide sequence ID" value="NZ_JBBPCO010000001.1"/>
</dbReference>
<dbReference type="PANTHER" id="PTHR11136">
    <property type="entry name" value="FOLYLPOLYGLUTAMATE SYNTHASE-RELATED"/>
    <property type="match status" value="1"/>
</dbReference>
<dbReference type="GO" id="GO:0004326">
    <property type="term" value="F:tetrahydrofolylpolyglutamate synthase activity"/>
    <property type="evidence" value="ECO:0007669"/>
    <property type="project" value="UniProtKB-EC"/>
</dbReference>
<keyword evidence="8 21" id="KW-0436">Ligase</keyword>
<dbReference type="PANTHER" id="PTHR11136:SF0">
    <property type="entry name" value="DIHYDROFOLATE SYNTHETASE-RELATED"/>
    <property type="match status" value="1"/>
</dbReference>
<evidence type="ECO:0000256" key="7">
    <source>
        <dbReference type="ARBA" id="ARBA00019357"/>
    </source>
</evidence>
<evidence type="ECO:0000256" key="5">
    <source>
        <dbReference type="ARBA" id="ARBA00013023"/>
    </source>
</evidence>
<evidence type="ECO:0000256" key="20">
    <source>
        <dbReference type="ARBA" id="ARBA00049161"/>
    </source>
</evidence>
<comment type="catalytic activity">
    <reaction evidence="17">
        <text>(6S)-5,6,7,8-tetrahydrofolyl-(gamma-L-Glu)(n) + L-glutamate + ATP = (6S)-5,6,7,8-tetrahydrofolyl-(gamma-L-Glu)(n+1) + ADP + phosphate + H(+)</text>
        <dbReference type="Rhea" id="RHEA:10580"/>
        <dbReference type="Rhea" id="RHEA-COMP:14738"/>
        <dbReference type="Rhea" id="RHEA-COMP:14740"/>
        <dbReference type="ChEBI" id="CHEBI:15378"/>
        <dbReference type="ChEBI" id="CHEBI:29985"/>
        <dbReference type="ChEBI" id="CHEBI:30616"/>
        <dbReference type="ChEBI" id="CHEBI:43474"/>
        <dbReference type="ChEBI" id="CHEBI:141005"/>
        <dbReference type="ChEBI" id="CHEBI:456216"/>
        <dbReference type="EC" id="6.3.2.17"/>
    </reaction>
</comment>
<sequence>MIAPGINAWLRRLEAMQPARIELGLERVRAAMAGMGLPARLPVPTLLVGGTNGKGSAVAYLKAMLSAAGYRVGAYTSPHLLRYNERIAIGDQFINDDALVATFEAVEAGRGDLPLTYFEFGTLAAVQAFLQAEVEIILLEVGLGGRLDAVNAFEPDLSLLMSLDLDHRDWLGPDRESIAREKTGIFRAGVPAVCADPQPPLAVSVAAERLGLPLYQAGRDFRVQRAGTDAWDWTGPGGELLELRLPALAGKHQLANAAACICALHALPQLEVPEQAVRAGLAKARIAGRFQSVQRAGRPVLILDVAHNPDAARALAANLASLPGPGRVQAMVGMLADKDHAATLEPLIPHVDRWFCITPDSPRALDAGTLASILRGLGASRVETPGDAARALRAAEAGAEGRDVVLVFGSFLTVAAAAALEQLDVA</sequence>
<gene>
    <name evidence="23" type="primary">folC</name>
    <name evidence="23" type="ORF">WOB96_00850</name>
</gene>
<dbReference type="Pfam" id="PF02875">
    <property type="entry name" value="Mur_ligase_C"/>
    <property type="match status" value="1"/>
</dbReference>
<evidence type="ECO:0000256" key="11">
    <source>
        <dbReference type="ARBA" id="ARBA00022840"/>
    </source>
</evidence>
<organism evidence="23 24">
    <name type="scientific">Thermithiobacillus plumbiphilus</name>
    <dbReference type="NCBI Taxonomy" id="1729899"/>
    <lineage>
        <taxon>Bacteria</taxon>
        <taxon>Pseudomonadati</taxon>
        <taxon>Pseudomonadota</taxon>
        <taxon>Acidithiobacillia</taxon>
        <taxon>Acidithiobacillales</taxon>
        <taxon>Thermithiobacillaceae</taxon>
        <taxon>Thermithiobacillus</taxon>
    </lineage>
</organism>
<comment type="caution">
    <text evidence="23">The sequence shown here is derived from an EMBL/GenBank/DDBJ whole genome shotgun (WGS) entry which is preliminary data.</text>
</comment>
<dbReference type="SUPFAM" id="SSF53623">
    <property type="entry name" value="MurD-like peptide ligases, catalytic domain"/>
    <property type="match status" value="1"/>
</dbReference>
<comment type="catalytic activity">
    <reaction evidence="18">
        <text>10-formyltetrahydrofolyl-(gamma-L-Glu)(n) + L-glutamate + ATP = 10-formyltetrahydrofolyl-(gamma-L-Glu)(n+1) + ADP + phosphate + H(+)</text>
        <dbReference type="Rhea" id="RHEA:51904"/>
        <dbReference type="Rhea" id="RHEA-COMP:13088"/>
        <dbReference type="Rhea" id="RHEA-COMP:14300"/>
        <dbReference type="ChEBI" id="CHEBI:15378"/>
        <dbReference type="ChEBI" id="CHEBI:29985"/>
        <dbReference type="ChEBI" id="CHEBI:30616"/>
        <dbReference type="ChEBI" id="CHEBI:43474"/>
        <dbReference type="ChEBI" id="CHEBI:134413"/>
        <dbReference type="ChEBI" id="CHEBI:456216"/>
        <dbReference type="EC" id="6.3.2.17"/>
    </reaction>
</comment>
<dbReference type="EMBL" id="JBBPCO010000001">
    <property type="protein sequence ID" value="MEK8088301.1"/>
    <property type="molecule type" value="Genomic_DNA"/>
</dbReference>
<evidence type="ECO:0000256" key="4">
    <source>
        <dbReference type="ARBA" id="ARBA00008276"/>
    </source>
</evidence>
<keyword evidence="11 21" id="KW-0067">ATP-binding</keyword>
<evidence type="ECO:0000256" key="13">
    <source>
        <dbReference type="ARBA" id="ARBA00022909"/>
    </source>
</evidence>
<dbReference type="InterPro" id="IPR036565">
    <property type="entry name" value="Mur-like_cat_sf"/>
</dbReference>
<evidence type="ECO:0000256" key="16">
    <source>
        <dbReference type="ARBA" id="ARBA00032510"/>
    </source>
</evidence>
<comment type="pathway">
    <text evidence="3">Cofactor biosynthesis; tetrahydrofolylpolyglutamate biosynthesis.</text>
</comment>
<evidence type="ECO:0000256" key="3">
    <source>
        <dbReference type="ARBA" id="ARBA00005150"/>
    </source>
</evidence>